<evidence type="ECO:0000313" key="4">
    <source>
        <dbReference type="EMBL" id="KAK6495476.1"/>
    </source>
</evidence>
<dbReference type="Pfam" id="PF13855">
    <property type="entry name" value="LRR_8"/>
    <property type="match status" value="2"/>
</dbReference>
<feature type="compositionally biased region" description="Basic and acidic residues" evidence="3">
    <location>
        <begin position="416"/>
        <end position="425"/>
    </location>
</feature>
<dbReference type="SMART" id="SM00369">
    <property type="entry name" value="LRR_TYP"/>
    <property type="match status" value="8"/>
</dbReference>
<keyword evidence="2" id="KW-0677">Repeat</keyword>
<gene>
    <name evidence="4" type="ORF">TWF481_003493</name>
</gene>
<dbReference type="GO" id="GO:0061499">
    <property type="term" value="C:outer plaque of mitotic spindle pole body"/>
    <property type="evidence" value="ECO:0007669"/>
    <property type="project" value="TreeGrafter"/>
</dbReference>
<feature type="compositionally biased region" description="Polar residues" evidence="3">
    <location>
        <begin position="170"/>
        <end position="186"/>
    </location>
</feature>
<feature type="compositionally biased region" description="Basic and acidic residues" evidence="3">
    <location>
        <begin position="144"/>
        <end position="154"/>
    </location>
</feature>
<dbReference type="PANTHER" id="PTHR47566:SF1">
    <property type="entry name" value="PROTEIN NUD1"/>
    <property type="match status" value="1"/>
</dbReference>
<organism evidence="4 5">
    <name type="scientific">Arthrobotrys musiformis</name>
    <dbReference type="NCBI Taxonomy" id="47236"/>
    <lineage>
        <taxon>Eukaryota</taxon>
        <taxon>Fungi</taxon>
        <taxon>Dikarya</taxon>
        <taxon>Ascomycota</taxon>
        <taxon>Pezizomycotina</taxon>
        <taxon>Orbiliomycetes</taxon>
        <taxon>Orbiliales</taxon>
        <taxon>Orbiliaceae</taxon>
        <taxon>Arthrobotrys</taxon>
    </lineage>
</organism>
<dbReference type="GO" id="GO:0031028">
    <property type="term" value="P:septation initiation signaling"/>
    <property type="evidence" value="ECO:0007669"/>
    <property type="project" value="TreeGrafter"/>
</dbReference>
<dbReference type="SUPFAM" id="SSF52058">
    <property type="entry name" value="L domain-like"/>
    <property type="match status" value="2"/>
</dbReference>
<feature type="compositionally biased region" description="Acidic residues" evidence="3">
    <location>
        <begin position="240"/>
        <end position="249"/>
    </location>
</feature>
<evidence type="ECO:0000313" key="5">
    <source>
        <dbReference type="Proteomes" id="UP001370758"/>
    </source>
</evidence>
<feature type="region of interest" description="Disordered" evidence="3">
    <location>
        <begin position="112"/>
        <end position="257"/>
    </location>
</feature>
<feature type="compositionally biased region" description="Low complexity" evidence="3">
    <location>
        <begin position="716"/>
        <end position="727"/>
    </location>
</feature>
<comment type="caution">
    <text evidence="4">The sequence shown here is derived from an EMBL/GenBank/DDBJ whole genome shotgun (WGS) entry which is preliminary data.</text>
</comment>
<feature type="compositionally biased region" description="Polar residues" evidence="3">
    <location>
        <begin position="85"/>
        <end position="98"/>
    </location>
</feature>
<feature type="compositionally biased region" description="Polar residues" evidence="3">
    <location>
        <begin position="29"/>
        <end position="38"/>
    </location>
</feature>
<feature type="compositionally biased region" description="Polar residues" evidence="3">
    <location>
        <begin position="628"/>
        <end position="640"/>
    </location>
</feature>
<feature type="compositionally biased region" description="Polar residues" evidence="3">
    <location>
        <begin position="383"/>
        <end position="395"/>
    </location>
</feature>
<proteinExistence type="predicted"/>
<dbReference type="InterPro" id="IPR052574">
    <property type="entry name" value="CDIRP"/>
</dbReference>
<dbReference type="PROSITE" id="PS51450">
    <property type="entry name" value="LRR"/>
    <property type="match status" value="4"/>
</dbReference>
<keyword evidence="5" id="KW-1185">Reference proteome</keyword>
<feature type="region of interest" description="Disordered" evidence="3">
    <location>
        <begin position="628"/>
        <end position="739"/>
    </location>
</feature>
<evidence type="ECO:0000256" key="3">
    <source>
        <dbReference type="SAM" id="MobiDB-lite"/>
    </source>
</evidence>
<keyword evidence="1" id="KW-0433">Leucine-rich repeat</keyword>
<dbReference type="PANTHER" id="PTHR47566">
    <property type="match status" value="1"/>
</dbReference>
<feature type="region of interest" description="Disordered" evidence="3">
    <location>
        <begin position="15"/>
        <end position="98"/>
    </location>
</feature>
<evidence type="ECO:0000256" key="1">
    <source>
        <dbReference type="ARBA" id="ARBA00022614"/>
    </source>
</evidence>
<dbReference type="InterPro" id="IPR032675">
    <property type="entry name" value="LRR_dom_sf"/>
</dbReference>
<dbReference type="InterPro" id="IPR001611">
    <property type="entry name" value="Leu-rich_rpt"/>
</dbReference>
<name>A0AAV9VSF6_9PEZI</name>
<protein>
    <submittedName>
        <fullName evidence="4">Uncharacterized protein</fullName>
    </submittedName>
</protein>
<feature type="compositionally biased region" description="Polar residues" evidence="3">
    <location>
        <begin position="226"/>
        <end position="235"/>
    </location>
</feature>
<dbReference type="Gene3D" id="3.80.10.10">
    <property type="entry name" value="Ribonuclease Inhibitor"/>
    <property type="match status" value="2"/>
</dbReference>
<evidence type="ECO:0000256" key="2">
    <source>
        <dbReference type="ARBA" id="ARBA00022737"/>
    </source>
</evidence>
<dbReference type="SMART" id="SM00365">
    <property type="entry name" value="LRR_SD22"/>
    <property type="match status" value="6"/>
</dbReference>
<dbReference type="EMBL" id="JAVHJL010000013">
    <property type="protein sequence ID" value="KAK6495476.1"/>
    <property type="molecule type" value="Genomic_DNA"/>
</dbReference>
<accession>A0AAV9VSF6</accession>
<sequence length="1300" mass="143939">MASWLQDLEDDWISDGQLSAKPHTGASVPKNNSENVHSTPIPPKSLIPRPSRKTPTTPKHPTENSVLAQDDSPFGKHKIAAQPVQEPSPNVTPQGTVQKLTTNVRPIILVDGGNEDLFSPTRLESLFEPLSDGSHSPDSSENINSHHSEEHSGDDTSGIAQDESTVPEGSHSTLGERSSESGQTDNKYGAHAAPHLSSMLEYESEDPLERSAWNSTPPPFIAWRPTESSTNQDTSLFREEGEEGEEEDQSSVIRDEEYINSISTSAFSDQSPGLNGLLRVNSRSEFSRHFYGNHGGRDSRPFSPEQSVLSHSNQLYFTTPDRKILWRINSEDASLELPGTSPKEWQPLKLFSSAQNSFTKTTIHGRMSQIGLVNSPHNEKVNSETSTHPETSLVNRSKRLLDGTPASSKRTPAKAPPKEVPRSDSLHPPSPVKESQPKRQKLNLSLAEETTDGGSESSGEEFDSNASVVRHPSGRVAHVDERLEPSDSTSKLLIQPEIDFSRSPHPNFLSDPHSAFTHAASLHSLNVILASKVKHMMPRKVGSMVFDEERQVWRHEGDVIDSMRRDLLMDLTMGDKSSPVRRSDDPFEEISDLATNLSSRLVLPRDQKNSAETVPTIFTSSGFSVGQSRGLNSDVGTKSSIVKEPSLPAGNAAAPSKEGVRPISPNVDPKKSDTGGAFGSTGASHLDNNHQTSKHGTKGADIETVDLSVKTSSSDTATPNTAPAAANGNSIAIPRTQNTPCQSLRQYTISMQANGGPINRTMLSMRKPESSFWNTPLTDITYHFLEGDSRMQSGLSRNYHARNSRQLRKFPSDKASLALKSMVRHLTDNDMFGPYWDQNKALQIQKQGLENLQDLASFHPNLVEVNLEHNQLTHLTGMPSTVRDLKVAGNLLSSLTAWTHLTNIQFLDLSSNRLDNLSGLSALIHLRDLKADNNQITSLDGILHLDGLAKLRLRLNHISSVNFGASNLKHLKTLDLGSNKINSIVGLHRLSELSYLNLDSNELVEFSVPEGMEVRGLRTLDLSKNKLRYFNTRPFPNIKTLYLDSNKLEAIDGISSARYLDSFSFRSQAGPSTVKIPFNSLYELRKIYASGNPISSLSPLDYFVNLQYLELASCNLRTLPPNFGRLMTNIRVMNLNNNALSDIKPLYGIVRLKKLYLMGNRISNLQKLNNMLRFLPFLSELDLRHNPLTLGFYAILSQSTDLTRPEIPGEVIDPSPFLMQHQDKDSDEMFQRSMTEDTAVARRCYDILIGEQCPQMMHLDGLVFDIKHKLRHDLIWERMTSLGLLFETKSKGDSDPSLGS</sequence>
<dbReference type="GO" id="GO:1902412">
    <property type="term" value="P:regulation of mitotic cytokinesis"/>
    <property type="evidence" value="ECO:0007669"/>
    <property type="project" value="TreeGrafter"/>
</dbReference>
<dbReference type="Proteomes" id="UP001370758">
    <property type="component" value="Unassembled WGS sequence"/>
</dbReference>
<dbReference type="GO" id="GO:0035591">
    <property type="term" value="F:signaling adaptor activity"/>
    <property type="evidence" value="ECO:0007669"/>
    <property type="project" value="TreeGrafter"/>
</dbReference>
<reference evidence="4 5" key="1">
    <citation type="submission" date="2023-08" db="EMBL/GenBank/DDBJ databases">
        <authorList>
            <person name="Palmer J.M."/>
        </authorList>
    </citation>
    <scope>NUCLEOTIDE SEQUENCE [LARGE SCALE GENOMIC DNA]</scope>
    <source>
        <strain evidence="4 5">TWF481</strain>
    </source>
</reference>
<feature type="region of interest" description="Disordered" evidence="3">
    <location>
        <begin position="373"/>
        <end position="488"/>
    </location>
</feature>
<dbReference type="InterPro" id="IPR003591">
    <property type="entry name" value="Leu-rich_rpt_typical-subtyp"/>
</dbReference>